<dbReference type="SMART" id="SM00028">
    <property type="entry name" value="TPR"/>
    <property type="match status" value="2"/>
</dbReference>
<organism evidence="14">
    <name type="scientific">Solibacter usitatus (strain Ellin6076)</name>
    <dbReference type="NCBI Taxonomy" id="234267"/>
    <lineage>
        <taxon>Bacteria</taxon>
        <taxon>Pseudomonadati</taxon>
        <taxon>Acidobacteriota</taxon>
        <taxon>Terriglobia</taxon>
        <taxon>Bryobacterales</taxon>
        <taxon>Solibacteraceae</taxon>
        <taxon>Candidatus Solibacter</taxon>
    </lineage>
</organism>
<dbReference type="PRINTS" id="PR00762">
    <property type="entry name" value="CLCHANNEL"/>
</dbReference>
<keyword evidence="5" id="KW-0406">Ion transport</keyword>
<keyword evidence="9" id="KW-0407">Ion channel</keyword>
<feature type="transmembrane region" description="Helical" evidence="12">
    <location>
        <begin position="325"/>
        <end position="344"/>
    </location>
</feature>
<gene>
    <name evidence="14" type="ordered locus">Acid_3655</name>
</gene>
<feature type="transmembrane region" description="Helical" evidence="12">
    <location>
        <begin position="544"/>
        <end position="566"/>
    </location>
</feature>
<evidence type="ECO:0000256" key="4">
    <source>
        <dbReference type="ARBA" id="ARBA00022989"/>
    </source>
</evidence>
<dbReference type="Pfam" id="PF00571">
    <property type="entry name" value="CBS"/>
    <property type="match status" value="2"/>
</dbReference>
<feature type="transmembrane region" description="Helical" evidence="12">
    <location>
        <begin position="264"/>
        <end position="281"/>
    </location>
</feature>
<keyword evidence="6 12" id="KW-0472">Membrane</keyword>
<dbReference type="InterPro" id="IPR011990">
    <property type="entry name" value="TPR-like_helical_dom_sf"/>
</dbReference>
<dbReference type="GO" id="GO:0005254">
    <property type="term" value="F:chloride channel activity"/>
    <property type="evidence" value="ECO:0007669"/>
    <property type="project" value="UniProtKB-KW"/>
</dbReference>
<dbReference type="eggNOG" id="COG0457">
    <property type="taxonomic scope" value="Bacteria"/>
</dbReference>
<evidence type="ECO:0000259" key="13">
    <source>
        <dbReference type="PROSITE" id="PS51371"/>
    </source>
</evidence>
<dbReference type="SUPFAM" id="SSF54631">
    <property type="entry name" value="CBS-domain pair"/>
    <property type="match status" value="1"/>
</dbReference>
<keyword evidence="2" id="KW-0813">Transport</keyword>
<dbReference type="eggNOG" id="COG0038">
    <property type="taxonomic scope" value="Bacteria"/>
</dbReference>
<keyword evidence="8" id="KW-0868">Chloride</keyword>
<protein>
    <submittedName>
        <fullName evidence="14">Cl-channel, voltage-gated family protein</fullName>
    </submittedName>
</protein>
<feature type="transmembrane region" description="Helical" evidence="12">
    <location>
        <begin position="66"/>
        <end position="89"/>
    </location>
</feature>
<feature type="transmembrane region" description="Helical" evidence="12">
    <location>
        <begin position="193"/>
        <end position="215"/>
    </location>
</feature>
<dbReference type="PROSITE" id="PS50005">
    <property type="entry name" value="TPR"/>
    <property type="match status" value="1"/>
</dbReference>
<dbReference type="PANTHER" id="PTHR43427:SF6">
    <property type="entry name" value="CHLORIDE CHANNEL PROTEIN CLC-E"/>
    <property type="match status" value="1"/>
</dbReference>
<dbReference type="InterPro" id="IPR000644">
    <property type="entry name" value="CBS_dom"/>
</dbReference>
<dbReference type="SUPFAM" id="SSF81340">
    <property type="entry name" value="Clc chloride channel"/>
    <property type="match status" value="1"/>
</dbReference>
<evidence type="ECO:0000256" key="5">
    <source>
        <dbReference type="ARBA" id="ARBA00023065"/>
    </source>
</evidence>
<dbReference type="Gene3D" id="1.10.3080.10">
    <property type="entry name" value="Clc chloride channel"/>
    <property type="match status" value="1"/>
</dbReference>
<evidence type="ECO:0000256" key="6">
    <source>
        <dbReference type="ARBA" id="ARBA00023136"/>
    </source>
</evidence>
<dbReference type="Gene3D" id="1.25.40.10">
    <property type="entry name" value="Tetratricopeptide repeat domain"/>
    <property type="match status" value="1"/>
</dbReference>
<sequence precursor="true">MVVAFILLTERLGSRLYPPGGTAWRRLVIPLVGSFATGLLMFRYFPDARGSGIPQTKVALFLRDGYISLRTVLGKFGLCSVSLASGIALGREGPSVQVSAGIASVLGRRLGLGPSSVRALIPIGASAALAAAFNTPIAAVLFSLEEVMGDMHAPVLGSIVLSSATSWIVLHLVLGDEPLFHVPSYQLVHPLEFGIYALLGVAGGLVSVGFVKLLLWQRKHFLSLPARTRWLQPTIGGLTVGILGWYFPAVLGVGYGFVGQALNGQMLIGAMALLVCLKIVATSTCYASGNAGGIFGPSLFIGAMMGGAVGGVAHQLLPDYTGSAGAYALVGMGAAFAGIIRVPLTSVIMIFEITRDYTIIVPLMISNLASYWISSRLQEEPIYEALQHQDGIHLPSGAKAREDLLMVGNAFRPESLALSATQSIEQALATVDRERGAWPVIDGAGLCGMVTLEQLEAARASGLPALAGDLVHGKPAHLHADDSLDYAMRRIASSGIKALPVVSRENERELKGTVSVADILDAYGIGRARPVEAAPEEGVPRKRLFAMATGVLIVLGIVAGLVNYGLGAERAARAERAYQAGNQLLARERYDEAIEQYRHALSIEHKFEYRLALGKALTRMERPAEALIYLEEARNERPTSGPVNLAAAESEMQLGHVDRAVTHYQRAIYGTWPPGTEGERVRARLELIDALIKENKPQQAQAELISLASDTAGNAPVQRQVAQRLSAMGMHEKAAEVYGRIAIRNPEVQGALGEEELAAGNIAAACKAFDAGGITDREALCAQMLLMDPSVPGLRPAERSLRSRALLEAVEEDLQACSGAAPVRPPAKRNTPEGNVALAVELWTKRMETCTAPPSADAALTRVMSTMKHGAHTE</sequence>
<evidence type="ECO:0000256" key="7">
    <source>
        <dbReference type="ARBA" id="ARBA00023173"/>
    </source>
</evidence>
<dbReference type="InterPro" id="IPR019734">
    <property type="entry name" value="TPR_rpt"/>
</dbReference>
<proteinExistence type="predicted"/>
<dbReference type="FunCoup" id="Q020M6">
    <property type="interactions" value="95"/>
</dbReference>
<dbReference type="Gene3D" id="3.10.580.10">
    <property type="entry name" value="CBS-domain"/>
    <property type="match status" value="1"/>
</dbReference>
<evidence type="ECO:0000256" key="3">
    <source>
        <dbReference type="ARBA" id="ARBA00022692"/>
    </source>
</evidence>
<dbReference type="InterPro" id="IPR001807">
    <property type="entry name" value="ClC"/>
</dbReference>
<evidence type="ECO:0000256" key="10">
    <source>
        <dbReference type="PROSITE-ProRule" id="PRU00339"/>
    </source>
</evidence>
<dbReference type="SUPFAM" id="SSF48452">
    <property type="entry name" value="TPR-like"/>
    <property type="match status" value="1"/>
</dbReference>
<feature type="transmembrane region" description="Helical" evidence="12">
    <location>
        <begin position="235"/>
        <end position="258"/>
    </location>
</feature>
<evidence type="ECO:0000256" key="2">
    <source>
        <dbReference type="ARBA" id="ARBA00022448"/>
    </source>
</evidence>
<dbReference type="InterPro" id="IPR050368">
    <property type="entry name" value="ClC-type_chloride_channel"/>
</dbReference>
<evidence type="ECO:0000256" key="1">
    <source>
        <dbReference type="ARBA" id="ARBA00004141"/>
    </source>
</evidence>
<dbReference type="EMBL" id="CP000473">
    <property type="protein sequence ID" value="ABJ84627.1"/>
    <property type="molecule type" value="Genomic_DNA"/>
</dbReference>
<name>Q020M6_SOLUE</name>
<feature type="transmembrane region" description="Helical" evidence="12">
    <location>
        <begin position="293"/>
        <end position="313"/>
    </location>
</feature>
<dbReference type="InterPro" id="IPR046342">
    <property type="entry name" value="CBS_dom_sf"/>
</dbReference>
<keyword evidence="10" id="KW-0802">TPR repeat</keyword>
<keyword evidence="3 12" id="KW-0812">Transmembrane</keyword>
<dbReference type="PANTHER" id="PTHR43427">
    <property type="entry name" value="CHLORIDE CHANNEL PROTEIN CLC-E"/>
    <property type="match status" value="1"/>
</dbReference>
<dbReference type="GO" id="GO:0034707">
    <property type="term" value="C:chloride channel complex"/>
    <property type="evidence" value="ECO:0007669"/>
    <property type="project" value="UniProtKB-KW"/>
</dbReference>
<dbReference type="KEGG" id="sus:Acid_3655"/>
<dbReference type="InParanoid" id="Q020M6"/>
<keyword evidence="4 12" id="KW-1133">Transmembrane helix</keyword>
<evidence type="ECO:0000256" key="12">
    <source>
        <dbReference type="SAM" id="Phobius"/>
    </source>
</evidence>
<feature type="domain" description="CBS" evidence="13">
    <location>
        <begin position="470"/>
        <end position="531"/>
    </location>
</feature>
<evidence type="ECO:0000256" key="8">
    <source>
        <dbReference type="ARBA" id="ARBA00023214"/>
    </source>
</evidence>
<dbReference type="InterPro" id="IPR014743">
    <property type="entry name" value="Cl-channel_core"/>
</dbReference>
<dbReference type="Pfam" id="PF00654">
    <property type="entry name" value="Voltage_CLC"/>
    <property type="match status" value="1"/>
</dbReference>
<dbReference type="CDD" id="cd00400">
    <property type="entry name" value="Voltage_gated_ClC"/>
    <property type="match status" value="1"/>
</dbReference>
<feature type="transmembrane region" description="Helical" evidence="12">
    <location>
        <begin position="154"/>
        <end position="173"/>
    </location>
</feature>
<evidence type="ECO:0000256" key="9">
    <source>
        <dbReference type="ARBA" id="ARBA00023303"/>
    </source>
</evidence>
<dbReference type="CDD" id="cd02205">
    <property type="entry name" value="CBS_pair_SF"/>
    <property type="match status" value="1"/>
</dbReference>
<accession>Q020M6</accession>
<feature type="transmembrane region" description="Helical" evidence="12">
    <location>
        <begin position="119"/>
        <end position="142"/>
    </location>
</feature>
<dbReference type="STRING" id="234267.Acid_3655"/>
<evidence type="ECO:0000313" key="14">
    <source>
        <dbReference type="EMBL" id="ABJ84627.1"/>
    </source>
</evidence>
<dbReference type="PROSITE" id="PS51371">
    <property type="entry name" value="CBS"/>
    <property type="match status" value="1"/>
</dbReference>
<reference evidence="14" key="1">
    <citation type="submission" date="2006-10" db="EMBL/GenBank/DDBJ databases">
        <title>Complete sequence of Solibacter usitatus Ellin6076.</title>
        <authorList>
            <consortium name="US DOE Joint Genome Institute"/>
            <person name="Copeland A."/>
            <person name="Lucas S."/>
            <person name="Lapidus A."/>
            <person name="Barry K."/>
            <person name="Detter J.C."/>
            <person name="Glavina del Rio T."/>
            <person name="Hammon N."/>
            <person name="Israni S."/>
            <person name="Dalin E."/>
            <person name="Tice H."/>
            <person name="Pitluck S."/>
            <person name="Thompson L.S."/>
            <person name="Brettin T."/>
            <person name="Bruce D."/>
            <person name="Han C."/>
            <person name="Tapia R."/>
            <person name="Gilna P."/>
            <person name="Schmutz J."/>
            <person name="Larimer F."/>
            <person name="Land M."/>
            <person name="Hauser L."/>
            <person name="Kyrpides N."/>
            <person name="Mikhailova N."/>
            <person name="Janssen P.H."/>
            <person name="Kuske C.R."/>
            <person name="Richardson P."/>
        </authorList>
    </citation>
    <scope>NUCLEOTIDE SEQUENCE</scope>
    <source>
        <strain evidence="14">Ellin6076</strain>
    </source>
</reference>
<feature type="transmembrane region" description="Helical" evidence="12">
    <location>
        <begin position="23"/>
        <end position="45"/>
    </location>
</feature>
<dbReference type="AlphaFoldDB" id="Q020M6"/>
<dbReference type="eggNOG" id="COG0517">
    <property type="taxonomic scope" value="Bacteria"/>
</dbReference>
<keyword evidence="11" id="KW-0129">CBS domain</keyword>
<evidence type="ECO:0000256" key="11">
    <source>
        <dbReference type="PROSITE-ProRule" id="PRU00703"/>
    </source>
</evidence>
<comment type="subcellular location">
    <subcellularLocation>
        <location evidence="1">Membrane</location>
        <topology evidence="1">Multi-pass membrane protein</topology>
    </subcellularLocation>
</comment>
<dbReference type="HOGENOM" id="CLU_016449_0_0_0"/>
<keyword evidence="7" id="KW-0869">Chloride channel</keyword>
<feature type="repeat" description="TPR" evidence="10">
    <location>
        <begin position="574"/>
        <end position="607"/>
    </location>
</feature>